<keyword evidence="3 11" id="KW-0812">Transmembrane</keyword>
<dbReference type="GO" id="GO:0042130">
    <property type="term" value="P:negative regulation of T cell proliferation"/>
    <property type="evidence" value="ECO:0007669"/>
    <property type="project" value="TreeGrafter"/>
</dbReference>
<sequence>MLPCSCPEEEKSILIWQKNLSVVAQYDPEDDEQVVDGSFRNRTRLYYPAEKDNCSLLLRRASVKDEGNYSCYYKSERMKRIDVELLVAAQYTPQVESVPPESEGSTGPGVYRCQAAGGYPVGRLRWLLDDRPVNSTFTTRRSVRDHLYNLTSTVSVGVPEGAVLRCVVENPRLEGSVSAELTVRSSVTTDVTAVPTASERGGNWPAAEPWVALLGVTLVLSTLLAALLTVCFRRRCLRCRVRLRRPATDGGGGNCGPVQFDWHQVSGPSLRARSARGAACGRPLVRDPDPTPLFPSLLFFVFLSSAAPLPPINFLPVVQPWRHLVKKSAVPTSTAPTALCVLLQAPPIQRVGVLLDCSDPVRHA</sequence>
<dbReference type="GO" id="GO:0009897">
    <property type="term" value="C:external side of plasma membrane"/>
    <property type="evidence" value="ECO:0007669"/>
    <property type="project" value="TreeGrafter"/>
</dbReference>
<keyword evidence="8" id="KW-0675">Receptor</keyword>
<feature type="transmembrane region" description="Helical" evidence="11">
    <location>
        <begin position="210"/>
        <end position="232"/>
    </location>
</feature>
<feature type="domain" description="Ig-like" evidence="12">
    <location>
        <begin position="1"/>
        <end position="82"/>
    </location>
</feature>
<evidence type="ECO:0000256" key="8">
    <source>
        <dbReference type="ARBA" id="ARBA00023170"/>
    </source>
</evidence>
<evidence type="ECO:0000256" key="4">
    <source>
        <dbReference type="ARBA" id="ARBA00022729"/>
    </source>
</evidence>
<dbReference type="GO" id="GO:0007166">
    <property type="term" value="P:cell surface receptor signaling pathway"/>
    <property type="evidence" value="ECO:0007669"/>
    <property type="project" value="TreeGrafter"/>
</dbReference>
<evidence type="ECO:0000256" key="11">
    <source>
        <dbReference type="SAM" id="Phobius"/>
    </source>
</evidence>
<keyword evidence="5 11" id="KW-1133">Transmembrane helix</keyword>
<evidence type="ECO:0000256" key="3">
    <source>
        <dbReference type="ARBA" id="ARBA00022692"/>
    </source>
</evidence>
<evidence type="ECO:0000256" key="9">
    <source>
        <dbReference type="ARBA" id="ARBA00023180"/>
    </source>
</evidence>
<evidence type="ECO:0000256" key="10">
    <source>
        <dbReference type="ARBA" id="ARBA00023319"/>
    </source>
</evidence>
<dbReference type="PANTHER" id="PTHR25466">
    <property type="entry name" value="T-LYMPHOCYTE ACTIVATION ANTIGEN"/>
    <property type="match status" value="1"/>
</dbReference>
<dbReference type="InterPro" id="IPR013783">
    <property type="entry name" value="Ig-like_fold"/>
</dbReference>
<name>A0A0P7XYH9_SCLFO</name>
<dbReference type="PROSITE" id="PS50835">
    <property type="entry name" value="IG_LIKE"/>
    <property type="match status" value="2"/>
</dbReference>
<keyword evidence="9" id="KW-0325">Glycoprotein</keyword>
<evidence type="ECO:0000256" key="1">
    <source>
        <dbReference type="ARBA" id="ARBA00004251"/>
    </source>
</evidence>
<dbReference type="GO" id="GO:0031295">
    <property type="term" value="P:T cell costimulation"/>
    <property type="evidence" value="ECO:0007669"/>
    <property type="project" value="TreeGrafter"/>
</dbReference>
<accession>A0A0P7XYH9</accession>
<keyword evidence="10" id="KW-0393">Immunoglobulin domain</keyword>
<keyword evidence="2" id="KW-1003">Cell membrane</keyword>
<dbReference type="AlphaFoldDB" id="A0A0P7XYH9"/>
<evidence type="ECO:0000256" key="7">
    <source>
        <dbReference type="ARBA" id="ARBA00023157"/>
    </source>
</evidence>
<keyword evidence="7" id="KW-1015">Disulfide bond</keyword>
<evidence type="ECO:0000256" key="6">
    <source>
        <dbReference type="ARBA" id="ARBA00023136"/>
    </source>
</evidence>
<comment type="caution">
    <text evidence="13">The sequence shown here is derived from an EMBL/GenBank/DDBJ whole genome shotgun (WGS) entry which is preliminary data.</text>
</comment>
<dbReference type="GO" id="GO:0071222">
    <property type="term" value="P:cellular response to lipopolysaccharide"/>
    <property type="evidence" value="ECO:0007669"/>
    <property type="project" value="TreeGrafter"/>
</dbReference>
<dbReference type="InterPro" id="IPR007110">
    <property type="entry name" value="Ig-like_dom"/>
</dbReference>
<evidence type="ECO:0000259" key="12">
    <source>
        <dbReference type="PROSITE" id="PS50835"/>
    </source>
</evidence>
<evidence type="ECO:0000256" key="2">
    <source>
        <dbReference type="ARBA" id="ARBA00022475"/>
    </source>
</evidence>
<organism evidence="13 14">
    <name type="scientific">Scleropages formosus</name>
    <name type="common">Asian bonytongue</name>
    <name type="synonym">Osteoglossum formosum</name>
    <dbReference type="NCBI Taxonomy" id="113540"/>
    <lineage>
        <taxon>Eukaryota</taxon>
        <taxon>Metazoa</taxon>
        <taxon>Chordata</taxon>
        <taxon>Craniata</taxon>
        <taxon>Vertebrata</taxon>
        <taxon>Euteleostomi</taxon>
        <taxon>Actinopterygii</taxon>
        <taxon>Neopterygii</taxon>
        <taxon>Teleostei</taxon>
        <taxon>Osteoglossocephala</taxon>
        <taxon>Osteoglossomorpha</taxon>
        <taxon>Osteoglossiformes</taxon>
        <taxon>Osteoglossidae</taxon>
        <taxon>Scleropages</taxon>
    </lineage>
</organism>
<dbReference type="EMBL" id="JARO02014670">
    <property type="protein sequence ID" value="KPP58106.1"/>
    <property type="molecule type" value="Genomic_DNA"/>
</dbReference>
<dbReference type="GO" id="GO:0006955">
    <property type="term" value="P:immune response"/>
    <property type="evidence" value="ECO:0007669"/>
    <property type="project" value="TreeGrafter"/>
</dbReference>
<reference evidence="13 14" key="1">
    <citation type="submission" date="2015-08" db="EMBL/GenBank/DDBJ databases">
        <title>The genome of the Asian arowana (Scleropages formosus).</title>
        <authorList>
            <person name="Tan M.H."/>
            <person name="Gan H.M."/>
            <person name="Croft L.J."/>
            <person name="Austin C.M."/>
        </authorList>
    </citation>
    <scope>NUCLEOTIDE SEQUENCE [LARGE SCALE GENOMIC DNA]</scope>
    <source>
        <strain evidence="13">Aro1</strain>
    </source>
</reference>
<dbReference type="InterPro" id="IPR036179">
    <property type="entry name" value="Ig-like_dom_sf"/>
</dbReference>
<dbReference type="GO" id="GO:0042102">
    <property type="term" value="P:positive regulation of T cell proliferation"/>
    <property type="evidence" value="ECO:0007669"/>
    <property type="project" value="TreeGrafter"/>
</dbReference>
<gene>
    <name evidence="13" type="ORF">Z043_124095</name>
</gene>
<protein>
    <recommendedName>
        <fullName evidence="12">Ig-like domain-containing protein</fullName>
    </recommendedName>
</protein>
<dbReference type="Gene3D" id="2.60.40.10">
    <property type="entry name" value="Immunoglobulins"/>
    <property type="match status" value="2"/>
</dbReference>
<dbReference type="InterPro" id="IPR051713">
    <property type="entry name" value="T-cell_Activation_Regulation"/>
</dbReference>
<dbReference type="Pfam" id="PF08205">
    <property type="entry name" value="C2-set_2"/>
    <property type="match status" value="1"/>
</dbReference>
<dbReference type="PANTHER" id="PTHR25466:SF2">
    <property type="entry name" value="T-LYMPHOCYTE ACTIVATION ANTIGEN CD86"/>
    <property type="match status" value="1"/>
</dbReference>
<dbReference type="Proteomes" id="UP000034805">
    <property type="component" value="Unassembled WGS sequence"/>
</dbReference>
<dbReference type="InterPro" id="IPR013162">
    <property type="entry name" value="CD80_C2-set"/>
</dbReference>
<proteinExistence type="predicted"/>
<evidence type="ECO:0000256" key="5">
    <source>
        <dbReference type="ARBA" id="ARBA00022989"/>
    </source>
</evidence>
<keyword evidence="6 11" id="KW-0472">Membrane</keyword>
<keyword evidence="4" id="KW-0732">Signal</keyword>
<dbReference type="SUPFAM" id="SSF48726">
    <property type="entry name" value="Immunoglobulin"/>
    <property type="match status" value="2"/>
</dbReference>
<comment type="subcellular location">
    <subcellularLocation>
        <location evidence="1">Cell membrane</location>
        <topology evidence="1">Single-pass type I membrane protein</topology>
    </subcellularLocation>
</comment>
<evidence type="ECO:0000313" key="14">
    <source>
        <dbReference type="Proteomes" id="UP000034805"/>
    </source>
</evidence>
<evidence type="ECO:0000313" key="13">
    <source>
        <dbReference type="EMBL" id="KPP58106.1"/>
    </source>
</evidence>
<feature type="domain" description="Ig-like" evidence="12">
    <location>
        <begin position="93"/>
        <end position="182"/>
    </location>
</feature>